<dbReference type="InterPro" id="IPR029044">
    <property type="entry name" value="Nucleotide-diphossugar_trans"/>
</dbReference>
<gene>
    <name evidence="1" type="ORF">S12H4_48690</name>
</gene>
<dbReference type="SUPFAM" id="SSF53756">
    <property type="entry name" value="UDP-Glycosyltransferase/glycogen phosphorylase"/>
    <property type="match status" value="1"/>
</dbReference>
<proteinExistence type="predicted"/>
<reference evidence="1" key="1">
    <citation type="journal article" date="2014" name="Front. Microbiol.">
        <title>High frequency of phylogenetically diverse reductive dehalogenase-homologous genes in deep subseafloor sedimentary metagenomes.</title>
        <authorList>
            <person name="Kawai M."/>
            <person name="Futagami T."/>
            <person name="Toyoda A."/>
            <person name="Takaki Y."/>
            <person name="Nishi S."/>
            <person name="Hori S."/>
            <person name="Arai W."/>
            <person name="Tsubouchi T."/>
            <person name="Morono Y."/>
            <person name="Uchiyama I."/>
            <person name="Ito T."/>
            <person name="Fujiyama A."/>
            <person name="Inagaki F."/>
            <person name="Takami H."/>
        </authorList>
    </citation>
    <scope>NUCLEOTIDE SEQUENCE</scope>
    <source>
        <strain evidence="1">Expedition CK06-06</strain>
    </source>
</reference>
<accession>X1V1V6</accession>
<dbReference type="Gene3D" id="3.90.550.10">
    <property type="entry name" value="Spore Coat Polysaccharide Biosynthesis Protein SpsA, Chain A"/>
    <property type="match status" value="1"/>
</dbReference>
<comment type="caution">
    <text evidence="1">The sequence shown here is derived from an EMBL/GenBank/DDBJ whole genome shotgun (WGS) entry which is preliminary data.</text>
</comment>
<evidence type="ECO:0008006" key="2">
    <source>
        <dbReference type="Google" id="ProtNLM"/>
    </source>
</evidence>
<organism evidence="1">
    <name type="scientific">marine sediment metagenome</name>
    <dbReference type="NCBI Taxonomy" id="412755"/>
    <lineage>
        <taxon>unclassified sequences</taxon>
        <taxon>metagenomes</taxon>
        <taxon>ecological metagenomes</taxon>
    </lineage>
</organism>
<protein>
    <recommendedName>
        <fullName evidence="2">Glycosyl transferase family 1 domain-containing protein</fullName>
    </recommendedName>
</protein>
<sequence length="217" mass="25005">PTIFAALENAFSERKHSLSDGIARIINLDKMKAYDIGNKFWLDIDTEKSLKYAKRALLSQLNKISEDGFISRFVNRPISKRISVILRSDHKWNQKELPKFLDLRMEAAPTEKIYEYLHVADVHLIPKSPTDSVVVSSTAFQCLGALAPIVVPNTKHFELLEKEIVKYNNRKELKEAIIKLILDEDFRKDVLNSAEKYVNNNSSEKVAELFIKLFRDI</sequence>
<dbReference type="EMBL" id="BARW01030458">
    <property type="protein sequence ID" value="GAJ06141.1"/>
    <property type="molecule type" value="Genomic_DNA"/>
</dbReference>
<feature type="non-terminal residue" evidence="1">
    <location>
        <position position="1"/>
    </location>
</feature>
<dbReference type="AlphaFoldDB" id="X1V1V6"/>
<evidence type="ECO:0000313" key="1">
    <source>
        <dbReference type="EMBL" id="GAJ06141.1"/>
    </source>
</evidence>
<name>X1V1V6_9ZZZZ</name>